<dbReference type="EMBL" id="CP099587">
    <property type="protein sequence ID" value="USS45940.1"/>
    <property type="molecule type" value="Genomic_DNA"/>
</dbReference>
<dbReference type="GeneID" id="45696262"/>
<dbReference type="RefSeq" id="WP_050811426.1">
    <property type="nucleotide sequence ID" value="NZ_CP021074.1"/>
</dbReference>
<evidence type="ECO:0000313" key="5">
    <source>
        <dbReference type="Proteomes" id="UP001056386"/>
    </source>
</evidence>
<reference evidence="2 4" key="1">
    <citation type="submission" date="2020-12" db="EMBL/GenBank/DDBJ databases">
        <title>FDA dAtabase for Regulatory Grade micrObial Sequences (FDA-ARGOS): Supporting development and validation of Infectious Disease Dx tests.</title>
        <authorList>
            <person name="Minogue T."/>
            <person name="Wolcott M."/>
            <person name="Wasieloski L."/>
            <person name="Aguilar W."/>
            <person name="Moore D."/>
            <person name="Jaissle J."/>
            <person name="Tallon L."/>
            <person name="Sadzewicz L."/>
            <person name="Zhao X."/>
            <person name="Boylan J."/>
            <person name="Ott S."/>
            <person name="Bowen H."/>
            <person name="Vavikolanu K."/>
            <person name="Mehta A."/>
            <person name="Aluvathingal J."/>
            <person name="Nadendla S."/>
            <person name="Yan Y."/>
            <person name="Sichtig H."/>
        </authorList>
    </citation>
    <scope>NUCLEOTIDE SEQUENCE [LARGE SCALE GENOMIC DNA]</scope>
    <source>
        <strain evidence="2 4">FDAARGOS_949</strain>
    </source>
</reference>
<evidence type="ECO:0000256" key="1">
    <source>
        <dbReference type="SAM" id="MobiDB-lite"/>
    </source>
</evidence>
<feature type="compositionally biased region" description="Low complexity" evidence="1">
    <location>
        <begin position="1"/>
        <end position="23"/>
    </location>
</feature>
<accession>A0AAQ0BSH3</accession>
<protein>
    <submittedName>
        <fullName evidence="2">Uncharacterized protein</fullName>
    </submittedName>
</protein>
<reference evidence="3" key="2">
    <citation type="submission" date="2022-06" db="EMBL/GenBank/DDBJ databases">
        <title>Draft genome sequence of Burkholderia glumae strain GR20004 isolated from rice panicle showing bacterial panicle blight.</title>
        <authorList>
            <person name="Choi S.Y."/>
            <person name="Lee Y.H."/>
        </authorList>
    </citation>
    <scope>NUCLEOTIDE SEQUENCE</scope>
    <source>
        <strain evidence="3">GR20004</strain>
    </source>
</reference>
<dbReference type="Proteomes" id="UP000594892">
    <property type="component" value="Chromosome 2"/>
</dbReference>
<dbReference type="Proteomes" id="UP001056386">
    <property type="component" value="Chromosome 1"/>
</dbReference>
<gene>
    <name evidence="2" type="ORF">I6H06_24090</name>
    <name evidence="3" type="ORF">NFI99_30790</name>
</gene>
<feature type="compositionally biased region" description="Low complexity" evidence="1">
    <location>
        <begin position="54"/>
        <end position="67"/>
    </location>
</feature>
<feature type="compositionally biased region" description="Polar residues" evidence="1">
    <location>
        <begin position="36"/>
        <end position="53"/>
    </location>
</feature>
<dbReference type="EMBL" id="CP065601">
    <property type="protein sequence ID" value="QPQ92168.1"/>
    <property type="molecule type" value="Genomic_DNA"/>
</dbReference>
<organism evidence="2 4">
    <name type="scientific">Burkholderia glumae</name>
    <name type="common">Pseudomonas glumae</name>
    <dbReference type="NCBI Taxonomy" id="337"/>
    <lineage>
        <taxon>Bacteria</taxon>
        <taxon>Pseudomonadati</taxon>
        <taxon>Pseudomonadota</taxon>
        <taxon>Betaproteobacteria</taxon>
        <taxon>Burkholderiales</taxon>
        <taxon>Burkholderiaceae</taxon>
        <taxon>Burkholderia</taxon>
    </lineage>
</organism>
<sequence>MSPRVTSGASSADTGPSSPTPSSHGTQQPAVGAPTPQATNALTGALTTRSRGTSNASDASDAPSRSSVRTMPLPGSTGAPHGPIALNARTQGLHLRSVSDSHLPRSLAEVGDPPADLPPTETLLARSIKEAIDSPAAGGSAASSPIAEISTASLSAPANTPMTLEETRAAIAGDLEKVSQLLELFAEMAPHLASEAPGASDRASVASSSPSSFALGRLFHSSSVPNSGANTPSSLGLRGLYGQSAGNSSASSEDGSAAGGAPSTPSSLGLRGLYGQSAGSSSASSEDGSAAGGAPSTPSSLGLRGLYAQPSPSASPASSEDGHASESSRPGSDSSSDYHLDALFDAAHQVALERASTSSESEAVGMDDDAIAMHPPGTGGTAAGATTGAAAAQKSALMNWLGNVGQVGGHEAVAVGLTTAIREVVAGLVQHLQNAHQGEGSLKAQEAAAGAIIALVGLGNIAAMLMRRSRHTNTPTANAGNVLQLVGLISTAIGAGRTGNLKDLLPQLTRTVVYAGLRDAANTVKPYSENPQAGNALLAQLVNFAPYSANQFLVNWAQTAGGTSGAGFANKLDEISKMTNQTEAAQAKGKLGREVVLNGGAYVGANMLGEVFDKLTGSVIEQALGEGWASVPQMAIGHDPIRMPGGSDWGDAFEKTISRMSLFDQAISGSAWIGTGVTTPKFGEFGGTMINNAVDGALVSLLCLPFVMTLMKKKAGGTGNDAA</sequence>
<keyword evidence="5" id="KW-1185">Reference proteome</keyword>
<dbReference type="AlphaFoldDB" id="A0AAQ0BSH3"/>
<name>A0AAQ0BSH3_BURGL</name>
<feature type="compositionally biased region" description="Polar residues" evidence="1">
    <location>
        <begin position="220"/>
        <end position="234"/>
    </location>
</feature>
<evidence type="ECO:0000313" key="2">
    <source>
        <dbReference type="EMBL" id="QPQ92168.1"/>
    </source>
</evidence>
<evidence type="ECO:0000313" key="4">
    <source>
        <dbReference type="Proteomes" id="UP000594892"/>
    </source>
</evidence>
<feature type="region of interest" description="Disordered" evidence="1">
    <location>
        <begin position="219"/>
        <end position="338"/>
    </location>
</feature>
<feature type="region of interest" description="Disordered" evidence="1">
    <location>
        <begin position="1"/>
        <end position="129"/>
    </location>
</feature>
<proteinExistence type="predicted"/>
<evidence type="ECO:0000313" key="3">
    <source>
        <dbReference type="EMBL" id="USS45940.1"/>
    </source>
</evidence>
<feature type="compositionally biased region" description="Low complexity" evidence="1">
    <location>
        <begin position="242"/>
        <end position="319"/>
    </location>
</feature>